<dbReference type="PANTHER" id="PTHR23517">
    <property type="entry name" value="RESISTANCE PROTEIN MDTM, PUTATIVE-RELATED-RELATED"/>
    <property type="match status" value="1"/>
</dbReference>
<evidence type="ECO:0000256" key="5">
    <source>
        <dbReference type="ARBA" id="ARBA00022989"/>
    </source>
</evidence>
<evidence type="ECO:0000256" key="7">
    <source>
        <dbReference type="SAM" id="Phobius"/>
    </source>
</evidence>
<feature type="transmembrane region" description="Helical" evidence="7">
    <location>
        <begin position="57"/>
        <end position="80"/>
    </location>
</feature>
<keyword evidence="3" id="KW-1003">Cell membrane</keyword>
<dbReference type="RefSeq" id="WP_345218129.1">
    <property type="nucleotide sequence ID" value="NZ_BAAAXE010000001.1"/>
</dbReference>
<sequence>MSVEPTGVTESARPATGHPPAVAAGLGFTLLSNAGLAMVLTLLPVAVLHGGRIDPTVFSFALSVHVGSALVGAVCTPLVFGRLHPAWTLTIASALKAAGFAAVVVTTADPALFLFAVLAGLGVGVSRPAVRSLLTGAAGGRRRSQVFQVFFIFLNVAYVLAPVAAGPVGRAGVPALVVLVAVELAVGVAVGLLGRGLLFEVPARGTRGFGASLTMLKNRAVAVVLAYTFAIYFAMGFLYAMVLLYEVVNPAQAEHRTLFLSYQPLAIIAIQLALLPFFARLPRGALYMTVAVAGGVGLVLSFTSGLVVILAGLTLFAVAECLAFPKIQVEAADTVPPGQLTQVFALVSVVTAVGEIIGNMTAGLLVGGAASGLPAPAHSGMAVGLLVGLVLLAAGIGVTRCVAPDRPPGIPQH</sequence>
<dbReference type="Proteomes" id="UP001589718">
    <property type="component" value="Unassembled WGS sequence"/>
</dbReference>
<feature type="transmembrane region" description="Helical" evidence="7">
    <location>
        <begin position="171"/>
        <end position="199"/>
    </location>
</feature>
<feature type="transmembrane region" description="Helical" evidence="7">
    <location>
        <begin position="262"/>
        <end position="279"/>
    </location>
</feature>
<name>A0ABV5PLQ1_STRCM</name>
<comment type="subcellular location">
    <subcellularLocation>
        <location evidence="1">Cell membrane</location>
        <topology evidence="1">Multi-pass membrane protein</topology>
    </subcellularLocation>
</comment>
<feature type="transmembrane region" description="Helical" evidence="7">
    <location>
        <begin position="286"/>
        <end position="319"/>
    </location>
</feature>
<evidence type="ECO:0000256" key="2">
    <source>
        <dbReference type="ARBA" id="ARBA00022448"/>
    </source>
</evidence>
<keyword evidence="5 7" id="KW-1133">Transmembrane helix</keyword>
<reference evidence="8 9" key="1">
    <citation type="submission" date="2024-09" db="EMBL/GenBank/DDBJ databases">
        <authorList>
            <person name="Sun Q."/>
            <person name="Mori K."/>
        </authorList>
    </citation>
    <scope>NUCLEOTIDE SEQUENCE [LARGE SCALE GENOMIC DNA]</scope>
    <source>
        <strain evidence="8 9">JCM 4362</strain>
    </source>
</reference>
<feature type="transmembrane region" description="Helical" evidence="7">
    <location>
        <begin position="100"/>
        <end position="125"/>
    </location>
</feature>
<dbReference type="InterPro" id="IPR036259">
    <property type="entry name" value="MFS_trans_sf"/>
</dbReference>
<keyword evidence="6 7" id="KW-0472">Membrane</keyword>
<dbReference type="Gene3D" id="1.20.1250.20">
    <property type="entry name" value="MFS general substrate transporter like domains"/>
    <property type="match status" value="1"/>
</dbReference>
<evidence type="ECO:0000313" key="8">
    <source>
        <dbReference type="EMBL" id="MFB9524156.1"/>
    </source>
</evidence>
<dbReference type="Pfam" id="PF07690">
    <property type="entry name" value="MFS_1"/>
    <property type="match status" value="1"/>
</dbReference>
<dbReference type="InterPro" id="IPR011701">
    <property type="entry name" value="MFS"/>
</dbReference>
<keyword evidence="4 7" id="KW-0812">Transmembrane</keyword>
<evidence type="ECO:0000256" key="4">
    <source>
        <dbReference type="ARBA" id="ARBA00022692"/>
    </source>
</evidence>
<feature type="transmembrane region" description="Helical" evidence="7">
    <location>
        <begin position="220"/>
        <end position="242"/>
    </location>
</feature>
<keyword evidence="2" id="KW-0813">Transport</keyword>
<protein>
    <submittedName>
        <fullName evidence="8">MFS transporter</fullName>
    </submittedName>
</protein>
<evidence type="ECO:0000256" key="6">
    <source>
        <dbReference type="ARBA" id="ARBA00023136"/>
    </source>
</evidence>
<proteinExistence type="predicted"/>
<feature type="transmembrane region" description="Helical" evidence="7">
    <location>
        <begin position="379"/>
        <end position="398"/>
    </location>
</feature>
<feature type="transmembrane region" description="Helical" evidence="7">
    <location>
        <begin position="146"/>
        <end position="165"/>
    </location>
</feature>
<comment type="caution">
    <text evidence="8">The sequence shown here is derived from an EMBL/GenBank/DDBJ whole genome shotgun (WGS) entry which is preliminary data.</text>
</comment>
<keyword evidence="9" id="KW-1185">Reference proteome</keyword>
<dbReference type="InterPro" id="IPR050171">
    <property type="entry name" value="MFS_Transporters"/>
</dbReference>
<gene>
    <name evidence="8" type="ORF">ACFFTU_29860</name>
</gene>
<organism evidence="8 9">
    <name type="scientific">Streptomyces cremeus</name>
    <dbReference type="NCBI Taxonomy" id="66881"/>
    <lineage>
        <taxon>Bacteria</taxon>
        <taxon>Bacillati</taxon>
        <taxon>Actinomycetota</taxon>
        <taxon>Actinomycetes</taxon>
        <taxon>Kitasatosporales</taxon>
        <taxon>Streptomycetaceae</taxon>
        <taxon>Streptomyces</taxon>
    </lineage>
</organism>
<evidence type="ECO:0000313" key="9">
    <source>
        <dbReference type="Proteomes" id="UP001589718"/>
    </source>
</evidence>
<evidence type="ECO:0000256" key="1">
    <source>
        <dbReference type="ARBA" id="ARBA00004651"/>
    </source>
</evidence>
<feature type="transmembrane region" description="Helical" evidence="7">
    <location>
        <begin position="20"/>
        <end position="45"/>
    </location>
</feature>
<feature type="transmembrane region" description="Helical" evidence="7">
    <location>
        <begin position="343"/>
        <end position="367"/>
    </location>
</feature>
<dbReference type="SUPFAM" id="SSF103473">
    <property type="entry name" value="MFS general substrate transporter"/>
    <property type="match status" value="1"/>
</dbReference>
<dbReference type="EMBL" id="JBHMCR010000019">
    <property type="protein sequence ID" value="MFB9524156.1"/>
    <property type="molecule type" value="Genomic_DNA"/>
</dbReference>
<evidence type="ECO:0000256" key="3">
    <source>
        <dbReference type="ARBA" id="ARBA00022475"/>
    </source>
</evidence>
<accession>A0ABV5PLQ1</accession>
<dbReference type="PANTHER" id="PTHR23517:SF2">
    <property type="entry name" value="MULTIDRUG RESISTANCE PROTEIN MDTH"/>
    <property type="match status" value="1"/>
</dbReference>